<organism evidence="2 3">
    <name type="scientific">Ruminococcus albus 8</name>
    <dbReference type="NCBI Taxonomy" id="246199"/>
    <lineage>
        <taxon>Bacteria</taxon>
        <taxon>Bacillati</taxon>
        <taxon>Bacillota</taxon>
        <taxon>Clostridia</taxon>
        <taxon>Eubacteriales</taxon>
        <taxon>Oscillospiraceae</taxon>
        <taxon>Ruminococcus</taxon>
    </lineage>
</organism>
<dbReference type="eggNOG" id="ENOG502ZTXD">
    <property type="taxonomic scope" value="Bacteria"/>
</dbReference>
<protein>
    <submittedName>
        <fullName evidence="2">Uncharacterized protein</fullName>
    </submittedName>
</protein>
<accession>E9SE85</accession>
<keyword evidence="3" id="KW-1185">Reference proteome</keyword>
<gene>
    <name evidence="2" type="ORF">CUS_5995</name>
</gene>
<name>E9SE85_RUMAL</name>
<dbReference type="Proteomes" id="UP000004259">
    <property type="component" value="Unassembled WGS sequence"/>
</dbReference>
<comment type="caution">
    <text evidence="2">The sequence shown here is derived from an EMBL/GenBank/DDBJ whole genome shotgun (WGS) entry which is preliminary data.</text>
</comment>
<evidence type="ECO:0000256" key="1">
    <source>
        <dbReference type="SAM" id="MobiDB-lite"/>
    </source>
</evidence>
<reference evidence="2 3" key="1">
    <citation type="submission" date="2011-02" db="EMBL/GenBank/DDBJ databases">
        <authorList>
            <person name="Nelson K.E."/>
            <person name="Sutton G."/>
            <person name="Torralba M."/>
            <person name="Durkin S."/>
            <person name="Harkins D."/>
            <person name="Montgomery R."/>
            <person name="Ziemer C."/>
            <person name="Klaassens E."/>
            <person name="Ocuiv P."/>
            <person name="Morrison M."/>
        </authorList>
    </citation>
    <scope>NUCLEOTIDE SEQUENCE [LARGE SCALE GENOMIC DNA]</scope>
    <source>
        <strain evidence="2 3">8</strain>
    </source>
</reference>
<proteinExistence type="predicted"/>
<dbReference type="EMBL" id="ADKM02000095">
    <property type="protein sequence ID" value="EGC02381.1"/>
    <property type="molecule type" value="Genomic_DNA"/>
</dbReference>
<feature type="compositionally biased region" description="Basic and acidic residues" evidence="1">
    <location>
        <begin position="503"/>
        <end position="548"/>
    </location>
</feature>
<dbReference type="AlphaFoldDB" id="E9SE85"/>
<feature type="region of interest" description="Disordered" evidence="1">
    <location>
        <begin position="502"/>
        <end position="548"/>
    </location>
</feature>
<evidence type="ECO:0000313" key="2">
    <source>
        <dbReference type="EMBL" id="EGC02381.1"/>
    </source>
</evidence>
<sequence length="612" mass="67362">MTPITKNSCRSTMLLSGEDTHDKKLVREYIMSKEIVIIDENGNVIGSTYPKRAKGLVKNGRAEYVSDCVIKMNAAHSMSDEINTEEQQMSKIIGFDPRKFGFDKSCRSNAGQRAFMTTTLGNAEVWEIGDHDKHRSQIISKMKLQRYTDYTFRFAMIGGQNEEGTEISQVNIFPENRWDDRLTFALEKSRYEPVISKRDKTGLLRVFELPFNTGVAEDWSIIITQERAPARFLAPLAEGAYAALGNMTYEQWLAENGKRKGIFGRDNGSKDSFFPMPEFPDLKIGGRTFKKLIDMAKQGFDVDKVIDKAKQGFDIDSVIDQVKRGIDPDGTMFGDNSKPDYVDNGEEPAKGFGAGQDGQTITADGEKLTESELAEKLLQIGSGCCLTVRNSTVTPAADRSFMMIGNTSAGSSFVFSDTTMTAYALSVVLAKVGGGCNVVLENVTVTDEGVGMMIDADSECGGTQFRLKGVTLPKQVLDLIYSKVKNGSTITAENISATFTQPAEEKAEVKETADIPEKQADTSEEAPKAEMPKTEPKNEATAEKAAPKKESSGYYFTDMLRSTFENAAEGFNTFSAMMRRAEKDIDRAVDESFGDKTDDNGGAGHDDNSDDE</sequence>
<feature type="region of interest" description="Disordered" evidence="1">
    <location>
        <begin position="588"/>
        <end position="612"/>
    </location>
</feature>
<evidence type="ECO:0000313" key="3">
    <source>
        <dbReference type="Proteomes" id="UP000004259"/>
    </source>
</evidence>